<comment type="caution">
    <text evidence="2">The sequence shown here is derived from an EMBL/GenBank/DDBJ whole genome shotgun (WGS) entry which is preliminary data.</text>
</comment>
<evidence type="ECO:0000313" key="3">
    <source>
        <dbReference type="Proteomes" id="UP000193944"/>
    </source>
</evidence>
<reference evidence="2 3" key="2">
    <citation type="submission" date="2016-08" db="EMBL/GenBank/DDBJ databases">
        <title>Pervasive Adenine N6-methylation of Active Genes in Fungi.</title>
        <authorList>
            <consortium name="DOE Joint Genome Institute"/>
            <person name="Mondo S.J."/>
            <person name="Dannebaum R.O."/>
            <person name="Kuo R.C."/>
            <person name="Labutti K."/>
            <person name="Haridas S."/>
            <person name="Kuo A."/>
            <person name="Salamov A."/>
            <person name="Ahrendt S.R."/>
            <person name="Lipzen A."/>
            <person name="Sullivan W."/>
            <person name="Andreopoulos W.B."/>
            <person name="Clum A."/>
            <person name="Lindquist E."/>
            <person name="Daum C."/>
            <person name="Ramamoorthy G.K."/>
            <person name="Gryganskyi A."/>
            <person name="Culley D."/>
            <person name="Magnuson J.K."/>
            <person name="James T.Y."/>
            <person name="O'Malley M.A."/>
            <person name="Stajich J.E."/>
            <person name="Spatafora J.W."/>
            <person name="Visel A."/>
            <person name="Grigoriev I.V."/>
        </authorList>
    </citation>
    <scope>NUCLEOTIDE SEQUENCE [LARGE SCALE GENOMIC DNA]</scope>
    <source>
        <strain evidence="2 3">S4</strain>
    </source>
</reference>
<feature type="region of interest" description="Disordered" evidence="1">
    <location>
        <begin position="1"/>
        <end position="22"/>
    </location>
</feature>
<dbReference type="EMBL" id="MCFG01000149">
    <property type="protein sequence ID" value="ORX80312.1"/>
    <property type="molecule type" value="Genomic_DNA"/>
</dbReference>
<name>A0A1Y1X3N6_9FUNG</name>
<organism evidence="2 3">
    <name type="scientific">Anaeromyces robustus</name>
    <dbReference type="NCBI Taxonomy" id="1754192"/>
    <lineage>
        <taxon>Eukaryota</taxon>
        <taxon>Fungi</taxon>
        <taxon>Fungi incertae sedis</taxon>
        <taxon>Chytridiomycota</taxon>
        <taxon>Chytridiomycota incertae sedis</taxon>
        <taxon>Neocallimastigomycetes</taxon>
        <taxon>Neocallimastigales</taxon>
        <taxon>Neocallimastigaceae</taxon>
        <taxon>Anaeromyces</taxon>
    </lineage>
</organism>
<evidence type="ECO:0000313" key="2">
    <source>
        <dbReference type="EMBL" id="ORX80312.1"/>
    </source>
</evidence>
<sequence length="71" mass="8346">MDDLLESEEINGNTDNESSETEQKNFLQNYFIVRDIEIILARLNFSERNLSGEHIFNPYILKQKSQVVIEI</sequence>
<protein>
    <submittedName>
        <fullName evidence="2">Uncharacterized protein</fullName>
    </submittedName>
</protein>
<gene>
    <name evidence="2" type="ORF">BCR32DRAFT_280655</name>
</gene>
<dbReference type="Proteomes" id="UP000193944">
    <property type="component" value="Unassembled WGS sequence"/>
</dbReference>
<accession>A0A1Y1X3N6</accession>
<keyword evidence="3" id="KW-1185">Reference proteome</keyword>
<evidence type="ECO:0000256" key="1">
    <source>
        <dbReference type="SAM" id="MobiDB-lite"/>
    </source>
</evidence>
<proteinExistence type="predicted"/>
<reference evidence="2 3" key="1">
    <citation type="submission" date="2016-08" db="EMBL/GenBank/DDBJ databases">
        <title>A Parts List for Fungal Cellulosomes Revealed by Comparative Genomics.</title>
        <authorList>
            <consortium name="DOE Joint Genome Institute"/>
            <person name="Haitjema C.H."/>
            <person name="Gilmore S.P."/>
            <person name="Henske J.K."/>
            <person name="Solomon K.V."/>
            <person name="De Groot R."/>
            <person name="Kuo A."/>
            <person name="Mondo S.J."/>
            <person name="Salamov A.A."/>
            <person name="Labutti K."/>
            <person name="Zhao Z."/>
            <person name="Chiniquy J."/>
            <person name="Barry K."/>
            <person name="Brewer H.M."/>
            <person name="Purvine S.O."/>
            <person name="Wright A.T."/>
            <person name="Boxma B."/>
            <person name="Van Alen T."/>
            <person name="Hackstein J.H."/>
            <person name="Baker S.E."/>
            <person name="Grigoriev I.V."/>
            <person name="O'Malley M.A."/>
        </authorList>
    </citation>
    <scope>NUCLEOTIDE SEQUENCE [LARGE SCALE GENOMIC DNA]</scope>
    <source>
        <strain evidence="2 3">S4</strain>
    </source>
</reference>
<dbReference type="AlphaFoldDB" id="A0A1Y1X3N6"/>